<gene>
    <name evidence="3" type="primary">Cep83</name>
    <name evidence="3" type="ORF">CEXT_581151</name>
</gene>
<organism evidence="3 4">
    <name type="scientific">Caerostris extrusa</name>
    <name type="common">Bark spider</name>
    <name type="synonym">Caerostris bankana</name>
    <dbReference type="NCBI Taxonomy" id="172846"/>
    <lineage>
        <taxon>Eukaryota</taxon>
        <taxon>Metazoa</taxon>
        <taxon>Ecdysozoa</taxon>
        <taxon>Arthropoda</taxon>
        <taxon>Chelicerata</taxon>
        <taxon>Arachnida</taxon>
        <taxon>Araneae</taxon>
        <taxon>Araneomorphae</taxon>
        <taxon>Entelegynae</taxon>
        <taxon>Araneoidea</taxon>
        <taxon>Araneidae</taxon>
        <taxon>Caerostris</taxon>
    </lineage>
</organism>
<accession>A0AAV4QZU5</accession>
<feature type="compositionally biased region" description="Low complexity" evidence="2">
    <location>
        <begin position="689"/>
        <end position="702"/>
    </location>
</feature>
<feature type="coiled-coil region" evidence="1">
    <location>
        <begin position="459"/>
        <end position="486"/>
    </location>
</feature>
<comment type="caution">
    <text evidence="3">The sequence shown here is derived from an EMBL/GenBank/DDBJ whole genome shotgun (WGS) entry which is preliminary data.</text>
</comment>
<keyword evidence="4" id="KW-1185">Reference proteome</keyword>
<dbReference type="EMBL" id="BPLR01007058">
    <property type="protein sequence ID" value="GIY14309.1"/>
    <property type="molecule type" value="Genomic_DNA"/>
</dbReference>
<evidence type="ECO:0000313" key="3">
    <source>
        <dbReference type="EMBL" id="GIY14309.1"/>
    </source>
</evidence>
<evidence type="ECO:0000256" key="2">
    <source>
        <dbReference type="SAM" id="MobiDB-lite"/>
    </source>
</evidence>
<protein>
    <submittedName>
        <fullName evidence="3">Centrosomal protein</fullName>
    </submittedName>
</protein>
<feature type="region of interest" description="Disordered" evidence="2">
    <location>
        <begin position="676"/>
        <end position="708"/>
    </location>
</feature>
<feature type="coiled-coil region" evidence="1">
    <location>
        <begin position="177"/>
        <end position="417"/>
    </location>
</feature>
<evidence type="ECO:0000313" key="4">
    <source>
        <dbReference type="Proteomes" id="UP001054945"/>
    </source>
</evidence>
<dbReference type="AlphaFoldDB" id="A0AAV4QZU5"/>
<evidence type="ECO:0000256" key="1">
    <source>
        <dbReference type="SAM" id="Coils"/>
    </source>
</evidence>
<name>A0AAV4QZU5_CAEEX</name>
<feature type="coiled-coil region" evidence="1">
    <location>
        <begin position="2"/>
        <end position="89"/>
    </location>
</feature>
<sequence length="708" mass="83855">MIQAAESRESEIEKLLQDERKRCNEHKLYYQTLKEEHSKLRDELALIYEQLKEATSQNEKLKSANENIMRKLEAKIKEQQNEITVLTKKKVCAKLYHHLRCKNNLVFLQLKECDEKRIKTAVFEEATTHYEAKIRELHTEADKVRDAYNNLHYENAILKCKFESREAEYSRTVERINLQHQGEIEQLRSKIESFEKENIFPSDAYAVELKSSKREVLQLNSKVKALLSECEELRAQNETLSLQMSSINRTNSKEISNHLTNIRAVESEKLKITTQKEILEKELSNSQEHRKVLNNELNASRREVLSLKNKLEENEHKCHMMLTNLQVEMEQWKSSKESEREQFMDEITRLKSQLQSLNDNLAKERQSLIAREQDLQQNLTASRQQIWRQSREINQEKEKLERKIKDIENERDDLISHLKQDIITLKQKLNHCSTSKAELEKEILALKGQFSDSAKQIDQPSASNQNLNYEKEIKDLKERIDLLSTGEFSQHRDTFRNLVAKSETKSEHELMQMKINWEQQKLQFQQRLEELESQLRETKNSSAAEKRELEFKMKQYTKQINKLREKLELRQKEKEELEDQKDILEKNIPPEVHFQVQNQLIELQRRLERYRQLIAVDSNFTKMMPTIPLSDKLLSDIKNIQYQTFSQQASGEQTNLLQNVKQKFVERDLPKKTIRPRRKSLKTKEKALQSKISSPILSSSSDLDLENL</sequence>
<proteinExistence type="predicted"/>
<keyword evidence="1" id="KW-0175">Coiled coil</keyword>
<reference evidence="3 4" key="1">
    <citation type="submission" date="2021-06" db="EMBL/GenBank/DDBJ databases">
        <title>Caerostris extrusa draft genome.</title>
        <authorList>
            <person name="Kono N."/>
            <person name="Arakawa K."/>
        </authorList>
    </citation>
    <scope>NUCLEOTIDE SEQUENCE [LARGE SCALE GENOMIC DNA]</scope>
</reference>
<feature type="coiled-coil region" evidence="1">
    <location>
        <begin position="514"/>
        <end position="613"/>
    </location>
</feature>
<dbReference type="Proteomes" id="UP001054945">
    <property type="component" value="Unassembled WGS sequence"/>
</dbReference>